<reference evidence="3 4" key="1">
    <citation type="submission" date="2020-08" db="EMBL/GenBank/DDBJ databases">
        <title>A Genomic Blueprint of the Chicken Gut Microbiome.</title>
        <authorList>
            <person name="Gilroy R."/>
            <person name="Ravi A."/>
            <person name="Getino M."/>
            <person name="Pursley I."/>
            <person name="Horton D.L."/>
            <person name="Alikhan N.-F."/>
            <person name="Baker D."/>
            <person name="Gharbi K."/>
            <person name="Hall N."/>
            <person name="Watson M."/>
            <person name="Adriaenssens E.M."/>
            <person name="Foster-Nyarko E."/>
            <person name="Jarju S."/>
            <person name="Secka A."/>
            <person name="Antonio M."/>
            <person name="Oren A."/>
            <person name="Chaudhuri R."/>
            <person name="La Ragione R.M."/>
            <person name="Hildebrand F."/>
            <person name="Pallen M.J."/>
        </authorList>
    </citation>
    <scope>NUCLEOTIDE SEQUENCE [LARGE SCALE GENOMIC DNA]</scope>
    <source>
        <strain evidence="3 4">Sa2CVA6</strain>
    </source>
</reference>
<comment type="caution">
    <text evidence="3">The sequence shown here is derived from an EMBL/GenBank/DDBJ whole genome shotgun (WGS) entry which is preliminary data.</text>
</comment>
<feature type="chain" id="PRO_5045754447" description="Methyltransferase" evidence="2">
    <location>
        <begin position="32"/>
        <end position="75"/>
    </location>
</feature>
<evidence type="ECO:0000256" key="1">
    <source>
        <dbReference type="SAM" id="Phobius"/>
    </source>
</evidence>
<accession>A0ABR8S774</accession>
<evidence type="ECO:0000313" key="4">
    <source>
        <dbReference type="Proteomes" id="UP000634919"/>
    </source>
</evidence>
<evidence type="ECO:0008006" key="5">
    <source>
        <dbReference type="Google" id="ProtNLM"/>
    </source>
</evidence>
<keyword evidence="1" id="KW-0812">Transmembrane</keyword>
<name>A0ABR8S774_9BURK</name>
<feature type="transmembrane region" description="Helical" evidence="1">
    <location>
        <begin position="53"/>
        <end position="72"/>
    </location>
</feature>
<gene>
    <name evidence="3" type="ORF">H9646_02470</name>
</gene>
<feature type="signal peptide" evidence="2">
    <location>
        <begin position="1"/>
        <end position="31"/>
    </location>
</feature>
<keyword evidence="2" id="KW-0732">Signal</keyword>
<keyword evidence="1" id="KW-1133">Transmembrane helix</keyword>
<protein>
    <recommendedName>
        <fullName evidence="5">Methyltransferase</fullName>
    </recommendedName>
</protein>
<sequence length="75" mass="7719">MLNTTIGAVRKYGNKVGAAAGALVLSTAAMAQATDHGAAIVKKVEDGFSQGELIAAAVVLGLFAIFCIKLLWRSK</sequence>
<proteinExistence type="predicted"/>
<organism evidence="3 4">
    <name type="scientific">Comamonas avium</name>
    <dbReference type="NCBI Taxonomy" id="2762231"/>
    <lineage>
        <taxon>Bacteria</taxon>
        <taxon>Pseudomonadati</taxon>
        <taxon>Pseudomonadota</taxon>
        <taxon>Betaproteobacteria</taxon>
        <taxon>Burkholderiales</taxon>
        <taxon>Comamonadaceae</taxon>
        <taxon>Comamonas</taxon>
    </lineage>
</organism>
<evidence type="ECO:0000256" key="2">
    <source>
        <dbReference type="SAM" id="SignalP"/>
    </source>
</evidence>
<keyword evidence="1" id="KW-0472">Membrane</keyword>
<dbReference type="RefSeq" id="WP_191721727.1">
    <property type="nucleotide sequence ID" value="NZ_JACSQK010000001.1"/>
</dbReference>
<dbReference type="EMBL" id="JACSQK010000001">
    <property type="protein sequence ID" value="MBD7959332.1"/>
    <property type="molecule type" value="Genomic_DNA"/>
</dbReference>
<evidence type="ECO:0000313" key="3">
    <source>
        <dbReference type="EMBL" id="MBD7959332.1"/>
    </source>
</evidence>
<keyword evidence="4" id="KW-1185">Reference proteome</keyword>
<dbReference type="Proteomes" id="UP000634919">
    <property type="component" value="Unassembled WGS sequence"/>
</dbReference>